<sequence length="208" mass="20604">MLAAGAVVLPASAQAAQAPTSTASASLGEADIVVGGTPAQAAPIAPCDVVAGPPANSSGGTRVGSTTEYGRGETSCTRSGDGTSSAKVAGQRFETKVLRQFGGPTIRVRTYSAECRTTAKGSSGYVELGGVSGFTVPADIKPNHTLTIPGAKPGDPPMARIVLNELVVPSLPDGSLTTHTLRIVLFPEGGPGSGDIVLGTASCDPFGG</sequence>
<proteinExistence type="predicted"/>
<keyword evidence="2" id="KW-0732">Signal</keyword>
<evidence type="ECO:0000313" key="4">
    <source>
        <dbReference type="Proteomes" id="UP000249915"/>
    </source>
</evidence>
<keyword evidence="4" id="KW-1185">Reference proteome</keyword>
<feature type="signal peptide" evidence="2">
    <location>
        <begin position="1"/>
        <end position="15"/>
    </location>
</feature>
<dbReference type="EMBL" id="MASW01000006">
    <property type="protein sequence ID" value="PXY21415.1"/>
    <property type="molecule type" value="Genomic_DNA"/>
</dbReference>
<dbReference type="AlphaFoldDB" id="A0A2V4AM87"/>
<reference evidence="3 4" key="1">
    <citation type="submission" date="2016-07" db="EMBL/GenBank/DDBJ databases">
        <title>Draft genome sequence of Prauserella muralis DSM 45305, isolated from a mould-covered wall in an indoor environment.</title>
        <authorList>
            <person name="Ruckert C."/>
            <person name="Albersmeier A."/>
            <person name="Jiang C.-L."/>
            <person name="Jiang Y."/>
            <person name="Kalinowski J."/>
            <person name="Schneider O."/>
            <person name="Winkler A."/>
            <person name="Zotchev S.B."/>
        </authorList>
    </citation>
    <scope>NUCLEOTIDE SEQUENCE [LARGE SCALE GENOMIC DNA]</scope>
    <source>
        <strain evidence="3 4">DSM 45305</strain>
    </source>
</reference>
<name>A0A2V4AM87_9PSEU</name>
<dbReference type="Proteomes" id="UP000249915">
    <property type="component" value="Unassembled WGS sequence"/>
</dbReference>
<feature type="chain" id="PRO_5038662373" description="Secreted protein" evidence="2">
    <location>
        <begin position="16"/>
        <end position="208"/>
    </location>
</feature>
<organism evidence="3 4">
    <name type="scientific">Prauserella muralis</name>
    <dbReference type="NCBI Taxonomy" id="588067"/>
    <lineage>
        <taxon>Bacteria</taxon>
        <taxon>Bacillati</taxon>
        <taxon>Actinomycetota</taxon>
        <taxon>Actinomycetes</taxon>
        <taxon>Pseudonocardiales</taxon>
        <taxon>Pseudonocardiaceae</taxon>
        <taxon>Prauserella</taxon>
    </lineage>
</organism>
<evidence type="ECO:0000313" key="3">
    <source>
        <dbReference type="EMBL" id="PXY21415.1"/>
    </source>
</evidence>
<evidence type="ECO:0000256" key="1">
    <source>
        <dbReference type="SAM" id="MobiDB-lite"/>
    </source>
</evidence>
<protein>
    <recommendedName>
        <fullName evidence="5">Secreted protein</fullName>
    </recommendedName>
</protein>
<gene>
    <name evidence="3" type="ORF">BAY60_25920</name>
</gene>
<evidence type="ECO:0008006" key="5">
    <source>
        <dbReference type="Google" id="ProtNLM"/>
    </source>
</evidence>
<dbReference type="OrthoDB" id="3637640at2"/>
<feature type="compositionally biased region" description="Polar residues" evidence="1">
    <location>
        <begin position="55"/>
        <end position="84"/>
    </location>
</feature>
<comment type="caution">
    <text evidence="3">The sequence shown here is derived from an EMBL/GenBank/DDBJ whole genome shotgun (WGS) entry which is preliminary data.</text>
</comment>
<dbReference type="NCBIfam" id="NF040603">
    <property type="entry name" value="choice_anch_P"/>
    <property type="match status" value="1"/>
</dbReference>
<evidence type="ECO:0000256" key="2">
    <source>
        <dbReference type="SAM" id="SignalP"/>
    </source>
</evidence>
<feature type="region of interest" description="Disordered" evidence="1">
    <location>
        <begin position="53"/>
        <end position="84"/>
    </location>
</feature>
<accession>A0A2V4AM87</accession>